<dbReference type="AlphaFoldDB" id="A0A178Z9Z3"/>
<dbReference type="InterPro" id="IPR036770">
    <property type="entry name" value="Ankyrin_rpt-contain_sf"/>
</dbReference>
<evidence type="ECO:0000256" key="3">
    <source>
        <dbReference type="PROSITE-ProRule" id="PRU00023"/>
    </source>
</evidence>
<sequence length="497" mass="55125">MSFGKLPPEVHSMILGLVADNSTWREGLPLRGVSRLFDREIQAQYFDFGKIHTSMDEDTDRITLRMGLQHLYRLLKGQICAKHARTALISQLKGAVKILMSTPTFHVTDDFQARYVYTINGTVRLQPGDRMSQTASMVALGVLDFVAGDDHSRLCVPLARLTRNPRQIDPLSWAIVTAISMKDSATIEALVEQEPQISVRNHILADPLRFAVTSRWYDMVRYLLKHGADVNTPNHHSHCSPKYERRLIEQPCLSGDVRMAALLLDPQYGLKLDAAECDRLLWSTVRKLSTNNTNADSYIDIIRLFLKASPANNQGSVQHLVVHLAIVCDIPALIPIVDEMGYDVNETEGGRSHLSLAAARGQSEVVQVLLDNGARHSLDSDHDAVRAACVNGRANVLRILLTRVTTIDEYGHALAAGHFLLAAKASCSDPETMSRYIGVIDCLYEHGLDLTAANCGVKALRFAVENKHDVLRTNLLEKGVRLPDATEFCRPRGRGNG</sequence>
<dbReference type="OrthoDB" id="4772757at2759"/>
<evidence type="ECO:0000256" key="2">
    <source>
        <dbReference type="ARBA" id="ARBA00023043"/>
    </source>
</evidence>
<evidence type="ECO:0000313" key="5">
    <source>
        <dbReference type="Proteomes" id="UP000078343"/>
    </source>
</evidence>
<dbReference type="GeneID" id="30014215"/>
<dbReference type="SUPFAM" id="SSF48403">
    <property type="entry name" value="Ankyrin repeat"/>
    <property type="match status" value="1"/>
</dbReference>
<dbReference type="RefSeq" id="XP_018689262.1">
    <property type="nucleotide sequence ID" value="XM_018841553.1"/>
</dbReference>
<dbReference type="SMART" id="SM00248">
    <property type="entry name" value="ANK"/>
    <property type="match status" value="3"/>
</dbReference>
<feature type="repeat" description="ANK" evidence="3">
    <location>
        <begin position="207"/>
        <end position="235"/>
    </location>
</feature>
<name>A0A178Z9Z3_9EURO</name>
<organism evidence="4 5">
    <name type="scientific">Fonsecaea erecta</name>
    <dbReference type="NCBI Taxonomy" id="1367422"/>
    <lineage>
        <taxon>Eukaryota</taxon>
        <taxon>Fungi</taxon>
        <taxon>Dikarya</taxon>
        <taxon>Ascomycota</taxon>
        <taxon>Pezizomycotina</taxon>
        <taxon>Eurotiomycetes</taxon>
        <taxon>Chaetothyriomycetidae</taxon>
        <taxon>Chaetothyriales</taxon>
        <taxon>Herpotrichiellaceae</taxon>
        <taxon>Fonsecaea</taxon>
    </lineage>
</organism>
<keyword evidence="2 3" id="KW-0040">ANK repeat</keyword>
<dbReference type="PANTHER" id="PTHR24166">
    <property type="entry name" value="ROLLING PEBBLES, ISOFORM B"/>
    <property type="match status" value="1"/>
</dbReference>
<dbReference type="PROSITE" id="PS50297">
    <property type="entry name" value="ANK_REP_REGION"/>
    <property type="match status" value="2"/>
</dbReference>
<dbReference type="STRING" id="1367422.A0A178Z9Z3"/>
<dbReference type="Pfam" id="PF00023">
    <property type="entry name" value="Ank"/>
    <property type="match status" value="1"/>
</dbReference>
<keyword evidence="1" id="KW-0677">Repeat</keyword>
<dbReference type="EMBL" id="LVYI01000010">
    <property type="protein sequence ID" value="OAP55895.1"/>
    <property type="molecule type" value="Genomic_DNA"/>
</dbReference>
<dbReference type="PROSITE" id="PS50088">
    <property type="entry name" value="ANK_REPEAT"/>
    <property type="match status" value="2"/>
</dbReference>
<reference evidence="4 5" key="1">
    <citation type="submission" date="2016-04" db="EMBL/GenBank/DDBJ databases">
        <title>Draft genome of Fonsecaea erecta CBS 125763.</title>
        <authorList>
            <person name="Weiss V.A."/>
            <person name="Vicente V.A."/>
            <person name="Raittz R.T."/>
            <person name="Moreno L.F."/>
            <person name="De Souza E.M."/>
            <person name="Pedrosa F.O."/>
            <person name="Steffens M.B."/>
            <person name="Faoro H."/>
            <person name="Tadra-Sfeir M.Z."/>
            <person name="Najafzadeh M.J."/>
            <person name="Felipe M.S."/>
            <person name="Teixeira M."/>
            <person name="Sun J."/>
            <person name="Xi L."/>
            <person name="Gomes R."/>
            <person name="De Azevedo C.M."/>
            <person name="Salgado C.G."/>
            <person name="Da Silva M.B."/>
            <person name="Nascimento M.F."/>
            <person name="Queiroz-Telles F."/>
            <person name="Attili D.S."/>
            <person name="Gorbushina A."/>
        </authorList>
    </citation>
    <scope>NUCLEOTIDE SEQUENCE [LARGE SCALE GENOMIC DNA]</scope>
    <source>
        <strain evidence="4 5">CBS 125763</strain>
    </source>
</reference>
<dbReference type="InterPro" id="IPR050889">
    <property type="entry name" value="Dendritic_Spine_Reg/Scaffold"/>
</dbReference>
<dbReference type="InterPro" id="IPR002110">
    <property type="entry name" value="Ankyrin_rpt"/>
</dbReference>
<gene>
    <name evidence="4" type="ORF">AYL99_10047</name>
</gene>
<evidence type="ECO:0000313" key="4">
    <source>
        <dbReference type="EMBL" id="OAP55895.1"/>
    </source>
</evidence>
<proteinExistence type="predicted"/>
<feature type="repeat" description="ANK" evidence="3">
    <location>
        <begin position="349"/>
        <end position="381"/>
    </location>
</feature>
<accession>A0A178Z9Z3</accession>
<dbReference type="Gene3D" id="1.25.40.20">
    <property type="entry name" value="Ankyrin repeat-containing domain"/>
    <property type="match status" value="2"/>
</dbReference>
<evidence type="ECO:0000256" key="1">
    <source>
        <dbReference type="ARBA" id="ARBA00022737"/>
    </source>
</evidence>
<keyword evidence="5" id="KW-1185">Reference proteome</keyword>
<dbReference type="Proteomes" id="UP000078343">
    <property type="component" value="Unassembled WGS sequence"/>
</dbReference>
<comment type="caution">
    <text evidence="4">The sequence shown here is derived from an EMBL/GenBank/DDBJ whole genome shotgun (WGS) entry which is preliminary data.</text>
</comment>
<protein>
    <submittedName>
        <fullName evidence="4">Uncharacterized protein</fullName>
    </submittedName>
</protein>
<dbReference type="PANTHER" id="PTHR24166:SF48">
    <property type="entry name" value="PROTEIN VAPYRIN"/>
    <property type="match status" value="1"/>
</dbReference>